<keyword evidence="4" id="KW-0808">Transferase</keyword>
<keyword evidence="10" id="KW-1133">Transmembrane helix</keyword>
<dbReference type="Gene3D" id="1.20.5.1930">
    <property type="match status" value="1"/>
</dbReference>
<evidence type="ECO:0000259" key="11">
    <source>
        <dbReference type="Pfam" id="PF02518"/>
    </source>
</evidence>
<evidence type="ECO:0000313" key="14">
    <source>
        <dbReference type="Proteomes" id="UP000660454"/>
    </source>
</evidence>
<protein>
    <recommendedName>
        <fullName evidence="2">histidine kinase</fullName>
        <ecNumber evidence="2">2.7.13.3</ecNumber>
    </recommendedName>
</protein>
<organism evidence="13 14">
    <name type="scientific">Microbispora siamensis</name>
    <dbReference type="NCBI Taxonomy" id="564413"/>
    <lineage>
        <taxon>Bacteria</taxon>
        <taxon>Bacillati</taxon>
        <taxon>Actinomycetota</taxon>
        <taxon>Actinomycetes</taxon>
        <taxon>Streptosporangiales</taxon>
        <taxon>Streptosporangiaceae</taxon>
        <taxon>Microbispora</taxon>
    </lineage>
</organism>
<dbReference type="PANTHER" id="PTHR24421">
    <property type="entry name" value="NITRATE/NITRITE SENSOR PROTEIN NARX-RELATED"/>
    <property type="match status" value="1"/>
</dbReference>
<evidence type="ECO:0000256" key="7">
    <source>
        <dbReference type="ARBA" id="ARBA00022840"/>
    </source>
</evidence>
<feature type="domain" description="Signal transduction histidine kinase subgroup 3 dimerisation and phosphoacceptor" evidence="12">
    <location>
        <begin position="213"/>
        <end position="277"/>
    </location>
</feature>
<keyword evidence="10" id="KW-0812">Transmembrane</keyword>
<dbReference type="SUPFAM" id="SSF55874">
    <property type="entry name" value="ATPase domain of HSP90 chaperone/DNA topoisomerase II/histidine kinase"/>
    <property type="match status" value="1"/>
</dbReference>
<comment type="caution">
    <text evidence="13">The sequence shown here is derived from an EMBL/GenBank/DDBJ whole genome shotgun (WGS) entry which is preliminary data.</text>
</comment>
<evidence type="ECO:0000256" key="5">
    <source>
        <dbReference type="ARBA" id="ARBA00022741"/>
    </source>
</evidence>
<dbReference type="InterPro" id="IPR003594">
    <property type="entry name" value="HATPase_dom"/>
</dbReference>
<feature type="domain" description="Histidine kinase/HSP90-like ATPase" evidence="11">
    <location>
        <begin position="321"/>
        <end position="419"/>
    </location>
</feature>
<keyword evidence="10" id="KW-0472">Membrane</keyword>
<dbReference type="InterPro" id="IPR011712">
    <property type="entry name" value="Sig_transdc_His_kin_sub3_dim/P"/>
</dbReference>
<feature type="region of interest" description="Disordered" evidence="9">
    <location>
        <begin position="428"/>
        <end position="450"/>
    </location>
</feature>
<feature type="transmembrane region" description="Helical" evidence="10">
    <location>
        <begin position="109"/>
        <end position="138"/>
    </location>
</feature>
<evidence type="ECO:0000256" key="9">
    <source>
        <dbReference type="SAM" id="MobiDB-lite"/>
    </source>
</evidence>
<feature type="transmembrane region" description="Helical" evidence="10">
    <location>
        <begin position="165"/>
        <end position="185"/>
    </location>
</feature>
<sequence length="450" mass="47114">MKRVLAPLLDRVTYRRWACLIVGGALLMPYMMAGEVATALWRPTPDVGDPLLSVQPLIFIAVLPVVAVSGLFLPVRAFEVAAARALLGAAVEPPPSSVRRTWSERRRTAAWFTLHLGIGGLASGVTLAMVPFAVWLAVLPLAGDHLGLVDPGIRSGWATAWGPPAGLAVLVCLLFLAVGAGALLARLAPAFLGPSAADRLALARQAAHRLAVRNRLARELHDSVGHALSVVTVQAAAAGRVLDRDPAAARAALEVIETSARSALDELDHVIGVLREGAGRTSPKPSLGDLPALLDAALTGDRPVSRRLGDLSAVPPVISREAYRVVQEALTNAIRHGTGPIEVDAGVHDRVLEVCVRNEVRPNHRRGPAGPRRRGRSGGMPGTAGHGLDGIRERVTLLGGRMEAGGDGETWRVQVRVPLPGADAALLPGIRAESAGEGTSESSGEGRTET</sequence>
<proteinExistence type="predicted"/>
<dbReference type="GO" id="GO:0016301">
    <property type="term" value="F:kinase activity"/>
    <property type="evidence" value="ECO:0007669"/>
    <property type="project" value="UniProtKB-KW"/>
</dbReference>
<dbReference type="PANTHER" id="PTHR24421:SF10">
    <property type="entry name" value="NITRATE_NITRITE SENSOR PROTEIN NARQ"/>
    <property type="match status" value="1"/>
</dbReference>
<dbReference type="InterPro" id="IPR036890">
    <property type="entry name" value="HATPase_C_sf"/>
</dbReference>
<dbReference type="EC" id="2.7.13.3" evidence="2"/>
<dbReference type="Pfam" id="PF07730">
    <property type="entry name" value="HisKA_3"/>
    <property type="match status" value="1"/>
</dbReference>
<keyword evidence="3" id="KW-0597">Phosphoprotein</keyword>
<evidence type="ECO:0000256" key="10">
    <source>
        <dbReference type="SAM" id="Phobius"/>
    </source>
</evidence>
<accession>A0ABQ4GUI2</accession>
<feature type="transmembrane region" description="Helical" evidence="10">
    <location>
        <begin position="57"/>
        <end position="75"/>
    </location>
</feature>
<evidence type="ECO:0000256" key="1">
    <source>
        <dbReference type="ARBA" id="ARBA00000085"/>
    </source>
</evidence>
<evidence type="ECO:0000256" key="4">
    <source>
        <dbReference type="ARBA" id="ARBA00022679"/>
    </source>
</evidence>
<dbReference type="InterPro" id="IPR050482">
    <property type="entry name" value="Sensor_HK_TwoCompSys"/>
</dbReference>
<comment type="catalytic activity">
    <reaction evidence="1">
        <text>ATP + protein L-histidine = ADP + protein N-phospho-L-histidine.</text>
        <dbReference type="EC" id="2.7.13.3"/>
    </reaction>
</comment>
<feature type="compositionally biased region" description="Basic residues" evidence="9">
    <location>
        <begin position="363"/>
        <end position="376"/>
    </location>
</feature>
<feature type="compositionally biased region" description="Low complexity" evidence="9">
    <location>
        <begin position="431"/>
        <end position="443"/>
    </location>
</feature>
<evidence type="ECO:0000256" key="3">
    <source>
        <dbReference type="ARBA" id="ARBA00022553"/>
    </source>
</evidence>
<feature type="compositionally biased region" description="Gly residues" evidence="9">
    <location>
        <begin position="377"/>
        <end position="388"/>
    </location>
</feature>
<evidence type="ECO:0000256" key="8">
    <source>
        <dbReference type="ARBA" id="ARBA00023012"/>
    </source>
</evidence>
<dbReference type="Gene3D" id="3.30.565.10">
    <property type="entry name" value="Histidine kinase-like ATPase, C-terminal domain"/>
    <property type="match status" value="1"/>
</dbReference>
<evidence type="ECO:0000256" key="2">
    <source>
        <dbReference type="ARBA" id="ARBA00012438"/>
    </source>
</evidence>
<keyword evidence="14" id="KW-1185">Reference proteome</keyword>
<keyword evidence="6 13" id="KW-0418">Kinase</keyword>
<reference evidence="13 14" key="1">
    <citation type="submission" date="2021-01" db="EMBL/GenBank/DDBJ databases">
        <title>Whole genome shotgun sequence of Microbispora siamensis NBRC 104113.</title>
        <authorList>
            <person name="Komaki H."/>
            <person name="Tamura T."/>
        </authorList>
    </citation>
    <scope>NUCLEOTIDE SEQUENCE [LARGE SCALE GENOMIC DNA]</scope>
    <source>
        <strain evidence="13 14">NBRC 104113</strain>
    </source>
</reference>
<evidence type="ECO:0000256" key="6">
    <source>
        <dbReference type="ARBA" id="ARBA00022777"/>
    </source>
</evidence>
<dbReference type="Pfam" id="PF02518">
    <property type="entry name" value="HATPase_c"/>
    <property type="match status" value="1"/>
</dbReference>
<keyword evidence="5" id="KW-0547">Nucleotide-binding</keyword>
<keyword evidence="7" id="KW-0067">ATP-binding</keyword>
<gene>
    <name evidence="13" type="ORF">Msi02_58910</name>
</gene>
<dbReference type="Proteomes" id="UP000660454">
    <property type="component" value="Unassembled WGS sequence"/>
</dbReference>
<name>A0ABQ4GUI2_9ACTN</name>
<feature type="region of interest" description="Disordered" evidence="9">
    <location>
        <begin position="362"/>
        <end position="390"/>
    </location>
</feature>
<keyword evidence="8" id="KW-0902">Two-component regulatory system</keyword>
<evidence type="ECO:0000259" key="12">
    <source>
        <dbReference type="Pfam" id="PF07730"/>
    </source>
</evidence>
<dbReference type="CDD" id="cd16917">
    <property type="entry name" value="HATPase_UhpB-NarQ-NarX-like"/>
    <property type="match status" value="1"/>
</dbReference>
<evidence type="ECO:0000313" key="13">
    <source>
        <dbReference type="EMBL" id="GIH65074.1"/>
    </source>
</evidence>
<dbReference type="RefSeq" id="WP_239108792.1">
    <property type="nucleotide sequence ID" value="NZ_BOOF01000036.1"/>
</dbReference>
<dbReference type="EMBL" id="BOOF01000036">
    <property type="protein sequence ID" value="GIH65074.1"/>
    <property type="molecule type" value="Genomic_DNA"/>
</dbReference>